<dbReference type="AlphaFoldDB" id="A0A239ZEE9"/>
<organism evidence="1 2">
    <name type="scientific">Mammaliicoccus stepanovicii</name>
    <dbReference type="NCBI Taxonomy" id="643214"/>
    <lineage>
        <taxon>Bacteria</taxon>
        <taxon>Bacillati</taxon>
        <taxon>Bacillota</taxon>
        <taxon>Bacilli</taxon>
        <taxon>Bacillales</taxon>
        <taxon>Staphylococcaceae</taxon>
        <taxon>Mammaliicoccus</taxon>
    </lineage>
</organism>
<dbReference type="Proteomes" id="UP000242084">
    <property type="component" value="Chromosome 1"/>
</dbReference>
<evidence type="ECO:0000313" key="1">
    <source>
        <dbReference type="EMBL" id="SNV69601.1"/>
    </source>
</evidence>
<accession>A0A239ZEE9</accession>
<dbReference type="EMBL" id="LT906462">
    <property type="protein sequence ID" value="SNV69601.1"/>
    <property type="molecule type" value="Genomic_DNA"/>
</dbReference>
<sequence length="105" mass="12830">MDKYLNLIVSRFESYIEFLNFFEPTNEAALFINDSFIYNEMVRVKNALIYNKNLLNDKRSEYQLYYIELFHIYNYTRDSICKFEAMIYSLQNAIRVLNKTELRHL</sequence>
<keyword evidence="2" id="KW-1185">Reference proteome</keyword>
<reference evidence="1 2" key="1">
    <citation type="submission" date="2017-06" db="EMBL/GenBank/DDBJ databases">
        <authorList>
            <consortium name="Pathogen Informatics"/>
        </authorList>
    </citation>
    <scope>NUCLEOTIDE SEQUENCE [LARGE SCALE GENOMIC DNA]</scope>
    <source>
        <strain evidence="1 2">NCTC13839</strain>
    </source>
</reference>
<proteinExistence type="predicted"/>
<gene>
    <name evidence="1" type="ORF">SAMEA4384403_01472</name>
</gene>
<protein>
    <submittedName>
        <fullName evidence="1">Uncharacterized protein</fullName>
    </submittedName>
</protein>
<evidence type="ECO:0000313" key="2">
    <source>
        <dbReference type="Proteomes" id="UP000242084"/>
    </source>
</evidence>
<dbReference type="KEGG" id="sste:SAMEA4384403_1472"/>
<name>A0A239ZEE9_9STAP</name>